<dbReference type="Proteomes" id="UP000281406">
    <property type="component" value="Unassembled WGS sequence"/>
</dbReference>
<dbReference type="EMBL" id="RJVU01046050">
    <property type="protein sequence ID" value="ROL44452.1"/>
    <property type="molecule type" value="Genomic_DNA"/>
</dbReference>
<reference evidence="2 3" key="1">
    <citation type="submission" date="2018-10" db="EMBL/GenBank/DDBJ databases">
        <title>Genome assembly for a Yunnan-Guizhou Plateau 3E fish, Anabarilius grahami (Regan), and its evolutionary and genetic applications.</title>
        <authorList>
            <person name="Jiang W."/>
        </authorList>
    </citation>
    <scope>NUCLEOTIDE SEQUENCE [LARGE SCALE GENOMIC DNA]</scope>
    <source>
        <strain evidence="2">AG-KIZ</strain>
        <tissue evidence="2">Muscle</tissue>
    </source>
</reference>
<accession>A0A3N0YDZ6</accession>
<protein>
    <submittedName>
        <fullName evidence="2">Uncharacterized protein</fullName>
    </submittedName>
</protein>
<comment type="caution">
    <text evidence="2">The sequence shown here is derived from an EMBL/GenBank/DDBJ whole genome shotgun (WGS) entry which is preliminary data.</text>
</comment>
<keyword evidence="3" id="KW-1185">Reference proteome</keyword>
<organism evidence="2 3">
    <name type="scientific">Anabarilius grahami</name>
    <name type="common">Kanglang fish</name>
    <name type="synonym">Barilius grahami</name>
    <dbReference type="NCBI Taxonomy" id="495550"/>
    <lineage>
        <taxon>Eukaryota</taxon>
        <taxon>Metazoa</taxon>
        <taxon>Chordata</taxon>
        <taxon>Craniata</taxon>
        <taxon>Vertebrata</taxon>
        <taxon>Euteleostomi</taxon>
        <taxon>Actinopterygii</taxon>
        <taxon>Neopterygii</taxon>
        <taxon>Teleostei</taxon>
        <taxon>Ostariophysi</taxon>
        <taxon>Cypriniformes</taxon>
        <taxon>Xenocyprididae</taxon>
        <taxon>Xenocypridinae</taxon>
        <taxon>Xenocypridinae incertae sedis</taxon>
        <taxon>Anabarilius</taxon>
    </lineage>
</organism>
<dbReference type="AlphaFoldDB" id="A0A3N0YDZ6"/>
<sequence>MKGTESKNKRKLCTSEQRESSTEGKDEILVVHVTQLPCRMSAVHPFSPSMKNQCLQIKVHYDIEAFLPKSLIMWKKWRQREMHMRLGNAEKVLPLGRN</sequence>
<feature type="region of interest" description="Disordered" evidence="1">
    <location>
        <begin position="1"/>
        <end position="24"/>
    </location>
</feature>
<evidence type="ECO:0000256" key="1">
    <source>
        <dbReference type="SAM" id="MobiDB-lite"/>
    </source>
</evidence>
<evidence type="ECO:0000313" key="3">
    <source>
        <dbReference type="Proteomes" id="UP000281406"/>
    </source>
</evidence>
<name>A0A3N0YDZ6_ANAGA</name>
<gene>
    <name evidence="2" type="ORF">DPX16_20721</name>
</gene>
<evidence type="ECO:0000313" key="2">
    <source>
        <dbReference type="EMBL" id="ROL44452.1"/>
    </source>
</evidence>
<proteinExistence type="predicted"/>